<dbReference type="Pfam" id="PF00239">
    <property type="entry name" value="Resolvase"/>
    <property type="match status" value="1"/>
</dbReference>
<dbReference type="Gene3D" id="3.40.50.1390">
    <property type="entry name" value="Resolvase, N-terminal catalytic domain"/>
    <property type="match status" value="1"/>
</dbReference>
<comment type="caution">
    <text evidence="2">The sequence shown here is derived from an EMBL/GenBank/DDBJ whole genome shotgun (WGS) entry which is preliminary data.</text>
</comment>
<dbReference type="InterPro" id="IPR036162">
    <property type="entry name" value="Resolvase-like_N_sf"/>
</dbReference>
<dbReference type="Proteomes" id="UP000179237">
    <property type="component" value="Unassembled WGS sequence"/>
</dbReference>
<feature type="domain" description="Resolvase/invertase-type recombinase catalytic" evidence="1">
    <location>
        <begin position="10"/>
        <end position="157"/>
    </location>
</feature>
<accession>A0A1F5FWY6</accession>
<organism evidence="2 3">
    <name type="scientific">Candidatus Collierbacteria bacterium RIFOXYD1_FULL_40_9</name>
    <dbReference type="NCBI Taxonomy" id="1817731"/>
    <lineage>
        <taxon>Bacteria</taxon>
        <taxon>Candidatus Collieribacteriota</taxon>
    </lineage>
</organism>
<dbReference type="GO" id="GO:0000150">
    <property type="term" value="F:DNA strand exchange activity"/>
    <property type="evidence" value="ECO:0007669"/>
    <property type="project" value="InterPro"/>
</dbReference>
<protein>
    <recommendedName>
        <fullName evidence="1">Resolvase/invertase-type recombinase catalytic domain-containing protein</fullName>
    </recommendedName>
</protein>
<dbReference type="InterPro" id="IPR050639">
    <property type="entry name" value="SSR_resolvase"/>
</dbReference>
<dbReference type="InterPro" id="IPR006119">
    <property type="entry name" value="Resolv_N"/>
</dbReference>
<dbReference type="AlphaFoldDB" id="A0A1F5FWY6"/>
<dbReference type="SMART" id="SM00857">
    <property type="entry name" value="Resolvase"/>
    <property type="match status" value="1"/>
</dbReference>
<name>A0A1F5FWY6_9BACT</name>
<dbReference type="SUPFAM" id="SSF53041">
    <property type="entry name" value="Resolvase-like"/>
    <property type="match status" value="1"/>
</dbReference>
<dbReference type="EMBL" id="MFAQ01000002">
    <property type="protein sequence ID" value="OGD84137.1"/>
    <property type="molecule type" value="Genomic_DNA"/>
</dbReference>
<dbReference type="CDD" id="cd00338">
    <property type="entry name" value="Ser_Recombinase"/>
    <property type="match status" value="1"/>
</dbReference>
<evidence type="ECO:0000313" key="3">
    <source>
        <dbReference type="Proteomes" id="UP000179237"/>
    </source>
</evidence>
<dbReference type="PANTHER" id="PTHR30461:SF23">
    <property type="entry name" value="DNA RECOMBINASE-RELATED"/>
    <property type="match status" value="1"/>
</dbReference>
<reference evidence="2 3" key="1">
    <citation type="journal article" date="2016" name="Nat. Commun.">
        <title>Thousands of microbial genomes shed light on interconnected biogeochemical processes in an aquifer system.</title>
        <authorList>
            <person name="Anantharaman K."/>
            <person name="Brown C.T."/>
            <person name="Hug L.A."/>
            <person name="Sharon I."/>
            <person name="Castelle C.J."/>
            <person name="Probst A.J."/>
            <person name="Thomas B.C."/>
            <person name="Singh A."/>
            <person name="Wilkins M.J."/>
            <person name="Karaoz U."/>
            <person name="Brodie E.L."/>
            <person name="Williams K.H."/>
            <person name="Hubbard S.S."/>
            <person name="Banfield J.F."/>
        </authorList>
    </citation>
    <scope>NUCLEOTIDE SEQUENCE [LARGE SCALE GENOMIC DNA]</scope>
</reference>
<dbReference type="PANTHER" id="PTHR30461">
    <property type="entry name" value="DNA-INVERTASE FROM LAMBDOID PROPHAGE"/>
    <property type="match status" value="1"/>
</dbReference>
<sequence length="209" mass="24046">MKTTKKKEVVVGYARSSVEIKGSKEMSVGEQEKAIRKYCEEKEYELSKIYIDIERSGENLSRPAIQELLTDFDENTSKVICYDIERISSSSYQYLYVQNELEHLGAEIEFTSGHLIDDPISQTLDEVVAIINAFPSLLPKEYTKQTKHHVRMFVNKNDLRDYSKFNKVIKGEPLYASTCGLSRSQIVLIAKILRLNLENDTEVKATFQF</sequence>
<evidence type="ECO:0000259" key="1">
    <source>
        <dbReference type="SMART" id="SM00857"/>
    </source>
</evidence>
<proteinExistence type="predicted"/>
<evidence type="ECO:0000313" key="2">
    <source>
        <dbReference type="EMBL" id="OGD84137.1"/>
    </source>
</evidence>
<gene>
    <name evidence="2" type="ORF">A2572_03375</name>
</gene>
<dbReference type="GO" id="GO:0003677">
    <property type="term" value="F:DNA binding"/>
    <property type="evidence" value="ECO:0007669"/>
    <property type="project" value="InterPro"/>
</dbReference>